<evidence type="ECO:0000313" key="9">
    <source>
        <dbReference type="EMBL" id="ELT88661.1"/>
    </source>
</evidence>
<dbReference type="Pfam" id="PF01697">
    <property type="entry name" value="Glyco_transf_92"/>
    <property type="match status" value="1"/>
</dbReference>
<dbReference type="HOGENOM" id="CLU_728145_0_0_1"/>
<dbReference type="GO" id="GO:0005737">
    <property type="term" value="C:cytoplasm"/>
    <property type="evidence" value="ECO:0007669"/>
    <property type="project" value="TreeGrafter"/>
</dbReference>
<keyword evidence="4 8" id="KW-0808">Transferase</keyword>
<dbReference type="OrthoDB" id="2019083at2759"/>
<dbReference type="EnsemblMetazoa" id="CapteT220214">
    <property type="protein sequence ID" value="CapteP220214"/>
    <property type="gene ID" value="CapteG220214"/>
</dbReference>
<evidence type="ECO:0000256" key="1">
    <source>
        <dbReference type="ARBA" id="ARBA00004167"/>
    </source>
</evidence>
<evidence type="ECO:0000256" key="8">
    <source>
        <dbReference type="RuleBase" id="RU366017"/>
    </source>
</evidence>
<dbReference type="PANTHER" id="PTHR21461">
    <property type="entry name" value="GLYCOSYLTRANSFERASE FAMILY 92 PROTEIN"/>
    <property type="match status" value="1"/>
</dbReference>
<dbReference type="GO" id="GO:0016020">
    <property type="term" value="C:membrane"/>
    <property type="evidence" value="ECO:0007669"/>
    <property type="project" value="UniProtKB-SubCell"/>
</dbReference>
<evidence type="ECO:0000313" key="10">
    <source>
        <dbReference type="EnsemblMetazoa" id="CapteP220214"/>
    </source>
</evidence>
<comment type="subcellular location">
    <subcellularLocation>
        <location evidence="1">Membrane</location>
        <topology evidence="1">Single-pass membrane protein</topology>
    </subcellularLocation>
</comment>
<dbReference type="EMBL" id="KB311741">
    <property type="protein sequence ID" value="ELT88661.1"/>
    <property type="molecule type" value="Genomic_DNA"/>
</dbReference>
<reference evidence="9 11" key="2">
    <citation type="journal article" date="2013" name="Nature">
        <title>Insights into bilaterian evolution from three spiralian genomes.</title>
        <authorList>
            <person name="Simakov O."/>
            <person name="Marletaz F."/>
            <person name="Cho S.J."/>
            <person name="Edsinger-Gonzales E."/>
            <person name="Havlak P."/>
            <person name="Hellsten U."/>
            <person name="Kuo D.H."/>
            <person name="Larsson T."/>
            <person name="Lv J."/>
            <person name="Arendt D."/>
            <person name="Savage R."/>
            <person name="Osoegawa K."/>
            <person name="de Jong P."/>
            <person name="Grimwood J."/>
            <person name="Chapman J.A."/>
            <person name="Shapiro H."/>
            <person name="Aerts A."/>
            <person name="Otillar R.P."/>
            <person name="Terry A.Y."/>
            <person name="Boore J.L."/>
            <person name="Grigoriev I.V."/>
            <person name="Lindberg D.R."/>
            <person name="Seaver E.C."/>
            <person name="Weisblat D.A."/>
            <person name="Putnam N.H."/>
            <person name="Rokhsar D.S."/>
        </authorList>
    </citation>
    <scope>NUCLEOTIDE SEQUENCE</scope>
    <source>
        <strain evidence="9 11">I ESC-2004</strain>
    </source>
</reference>
<organism evidence="9">
    <name type="scientific">Capitella teleta</name>
    <name type="common">Polychaete worm</name>
    <dbReference type="NCBI Taxonomy" id="283909"/>
    <lineage>
        <taxon>Eukaryota</taxon>
        <taxon>Metazoa</taxon>
        <taxon>Spiralia</taxon>
        <taxon>Lophotrochozoa</taxon>
        <taxon>Annelida</taxon>
        <taxon>Polychaeta</taxon>
        <taxon>Sedentaria</taxon>
        <taxon>Scolecida</taxon>
        <taxon>Capitellidae</taxon>
        <taxon>Capitella</taxon>
    </lineage>
</organism>
<dbReference type="AlphaFoldDB" id="R7TC41"/>
<gene>
    <name evidence="9" type="ORF">CAPTEDRAFT_220214</name>
</gene>
<dbReference type="PANTHER" id="PTHR21461:SF87">
    <property type="entry name" value="GH12965P"/>
    <property type="match status" value="1"/>
</dbReference>
<comment type="similarity">
    <text evidence="2 8">Belongs to the glycosyltransferase 92 family.</text>
</comment>
<reference evidence="10" key="3">
    <citation type="submission" date="2015-06" db="UniProtKB">
        <authorList>
            <consortium name="EnsemblMetazoa"/>
        </authorList>
    </citation>
    <scope>IDENTIFICATION</scope>
</reference>
<keyword evidence="3 8" id="KW-0328">Glycosyltransferase</keyword>
<dbReference type="Proteomes" id="UP000014760">
    <property type="component" value="Unassembled WGS sequence"/>
</dbReference>
<keyword evidence="11" id="KW-1185">Reference proteome</keyword>
<evidence type="ECO:0000256" key="7">
    <source>
        <dbReference type="ARBA" id="ARBA00023136"/>
    </source>
</evidence>
<evidence type="ECO:0000313" key="11">
    <source>
        <dbReference type="Proteomes" id="UP000014760"/>
    </source>
</evidence>
<dbReference type="InterPro" id="IPR008166">
    <property type="entry name" value="Glyco_transf_92"/>
</dbReference>
<evidence type="ECO:0000256" key="6">
    <source>
        <dbReference type="ARBA" id="ARBA00022989"/>
    </source>
</evidence>
<proteinExistence type="inferred from homology"/>
<evidence type="ECO:0000256" key="2">
    <source>
        <dbReference type="ARBA" id="ARBA00007647"/>
    </source>
</evidence>
<name>R7TC41_CAPTE</name>
<keyword evidence="6" id="KW-1133">Transmembrane helix</keyword>
<keyword evidence="5" id="KW-0812">Transmembrane</keyword>
<dbReference type="EC" id="2.4.1.-" evidence="8"/>
<accession>R7TC41</accession>
<evidence type="ECO:0000256" key="3">
    <source>
        <dbReference type="ARBA" id="ARBA00022676"/>
    </source>
</evidence>
<protein>
    <recommendedName>
        <fullName evidence="8">Glycosyltransferase family 92 protein</fullName>
        <ecNumber evidence="8">2.4.1.-</ecNumber>
    </recommendedName>
</protein>
<keyword evidence="7" id="KW-0472">Membrane</keyword>
<dbReference type="GO" id="GO:0016757">
    <property type="term" value="F:glycosyltransferase activity"/>
    <property type="evidence" value="ECO:0007669"/>
    <property type="project" value="UniProtKB-UniRule"/>
</dbReference>
<sequence>MVKRRNALLLVFATSSALFCLQNIYHSGIIQSHFADFDLPITDHVRMVGRIALHNHSININRSAAAAPSAVQASLSGRRDKTASAANEARGALKGAAGKGIYTPLWQRRVQNGELGGNGTYFLAELLQVRIYAEDKAKWTLKELKQWMHYIFLAGVQHIYLCDHYKYEHERLDVPLSRYINLGLVTYYPWSSTRHPMTAQIRCYQKMIDDFKHKHTWQIAVDMDEYPYSPIDTREDFLVRYLHNTSASYPNPVALTEISMNNYLMLGQGDRTKDLVIERINRMTPKPANILVKPIYKPSRVRANIHHNILKGGRSVSARDSELRMLHYWGARTQDWGPDNAKTLAITQPMTRMVEKWASQVRNSLLAFGETDAFSRESGP</sequence>
<evidence type="ECO:0000256" key="4">
    <source>
        <dbReference type="ARBA" id="ARBA00022679"/>
    </source>
</evidence>
<evidence type="ECO:0000256" key="5">
    <source>
        <dbReference type="ARBA" id="ARBA00022692"/>
    </source>
</evidence>
<dbReference type="EMBL" id="AMQN01015253">
    <property type="status" value="NOT_ANNOTATED_CDS"/>
    <property type="molecule type" value="Genomic_DNA"/>
</dbReference>
<reference evidence="11" key="1">
    <citation type="submission" date="2012-12" db="EMBL/GenBank/DDBJ databases">
        <authorList>
            <person name="Hellsten U."/>
            <person name="Grimwood J."/>
            <person name="Chapman J.A."/>
            <person name="Shapiro H."/>
            <person name="Aerts A."/>
            <person name="Otillar R.P."/>
            <person name="Terry A.Y."/>
            <person name="Boore J.L."/>
            <person name="Simakov O."/>
            <person name="Marletaz F."/>
            <person name="Cho S.-J."/>
            <person name="Edsinger-Gonzales E."/>
            <person name="Havlak P."/>
            <person name="Kuo D.-H."/>
            <person name="Larsson T."/>
            <person name="Lv J."/>
            <person name="Arendt D."/>
            <person name="Savage R."/>
            <person name="Osoegawa K."/>
            <person name="de Jong P."/>
            <person name="Lindberg D.R."/>
            <person name="Seaver E.C."/>
            <person name="Weisblat D.A."/>
            <person name="Putnam N.H."/>
            <person name="Grigoriev I.V."/>
            <person name="Rokhsar D.S."/>
        </authorList>
    </citation>
    <scope>NUCLEOTIDE SEQUENCE</scope>
    <source>
        <strain evidence="11">I ESC-2004</strain>
    </source>
</reference>